<protein>
    <submittedName>
        <fullName evidence="2">Putative D-glycero-alpha-D-manno-heptose 1-phosphate guanylyltransferase</fullName>
        <ecNumber evidence="2">2.7.7.71</ecNumber>
    </submittedName>
</protein>
<dbReference type="InterPro" id="IPR029044">
    <property type="entry name" value="Nucleotide-diphossugar_trans"/>
</dbReference>
<dbReference type="RefSeq" id="WP_162287764.1">
    <property type="nucleotide sequence ID" value="NZ_LT841358.1"/>
</dbReference>
<dbReference type="EMBL" id="LT841358">
    <property type="protein sequence ID" value="SMH72304.1"/>
    <property type="molecule type" value="Genomic_DNA"/>
</dbReference>
<gene>
    <name evidence="2" type="ORF">NCS_30144</name>
</gene>
<dbReference type="InterPro" id="IPR005835">
    <property type="entry name" value="NTP_transferase_dom"/>
</dbReference>
<dbReference type="GO" id="GO:0016779">
    <property type="term" value="F:nucleotidyltransferase activity"/>
    <property type="evidence" value="ECO:0007669"/>
    <property type="project" value="UniProtKB-KW"/>
</dbReference>
<evidence type="ECO:0000313" key="3">
    <source>
        <dbReference type="Proteomes" id="UP000230607"/>
    </source>
</evidence>
<evidence type="ECO:0000313" key="2">
    <source>
        <dbReference type="EMBL" id="SMH72304.1"/>
    </source>
</evidence>
<dbReference type="PANTHER" id="PTHR22572">
    <property type="entry name" value="SUGAR-1-PHOSPHATE GUANYL TRANSFERASE"/>
    <property type="match status" value="1"/>
</dbReference>
<dbReference type="InterPro" id="IPR050486">
    <property type="entry name" value="Mannose-1P_guanyltransferase"/>
</dbReference>
<accession>A0A2H1FHU5</accession>
<reference evidence="3" key="1">
    <citation type="submission" date="2017-03" db="EMBL/GenBank/DDBJ databases">
        <authorList>
            <person name="Herbold C."/>
        </authorList>
    </citation>
    <scope>NUCLEOTIDE SEQUENCE [LARGE SCALE GENOMIC DNA]</scope>
</reference>
<dbReference type="OrthoDB" id="15372at2157"/>
<dbReference type="Proteomes" id="UP000230607">
    <property type="component" value="Chromosome 1"/>
</dbReference>
<keyword evidence="2" id="KW-0808">Transferase</keyword>
<keyword evidence="3" id="KW-1185">Reference proteome</keyword>
<feature type="domain" description="Nucleotidyl transferase" evidence="1">
    <location>
        <begin position="9"/>
        <end position="234"/>
    </location>
</feature>
<dbReference type="Pfam" id="PF00483">
    <property type="entry name" value="NTP_transferase"/>
    <property type="match status" value="1"/>
</dbReference>
<dbReference type="EC" id="2.7.7.71" evidence="2"/>
<name>A0A2H1FHU5_9ARCH</name>
<proteinExistence type="predicted"/>
<keyword evidence="2" id="KW-0548">Nucleotidyltransferase</keyword>
<dbReference type="AlphaFoldDB" id="A0A2H1FHU5"/>
<organism evidence="2 3">
    <name type="scientific">Candidatus Nitrosotalea okcheonensis</name>
    <dbReference type="NCBI Taxonomy" id="1903276"/>
    <lineage>
        <taxon>Archaea</taxon>
        <taxon>Nitrososphaerota</taxon>
        <taxon>Nitrososphaeria</taxon>
        <taxon>Nitrosotaleales</taxon>
        <taxon>Nitrosotaleaceae</taxon>
        <taxon>Nitrosotalea</taxon>
    </lineage>
</organism>
<dbReference type="Gene3D" id="3.90.550.10">
    <property type="entry name" value="Spore Coat Polysaccharide Biosynthesis Protein SpsA, Chain A"/>
    <property type="match status" value="1"/>
</dbReference>
<sequence length="241" mass="27805">MSNEKFECLILAGGRGTRLQRIDSSRPKPLISVLGLPFIDYQLKLLRKQGLKRILISTGYMGDQMDNYIKKLKLENMHISTIHENYPLGTGGAIKNAIDFLDDEVLVCNGDTIAFFDLREMFSFHKKRKSNLTILIRQIEQSSRYGIISLDLDDDRIVAFQEKSDARKSWISAGYFILAKKKISWDDYPESFSYEELLFPDLVRNGKAYGFKFDDYFIDVGTPDSYNQFINDVTSKRVDFS</sequence>
<dbReference type="SUPFAM" id="SSF53448">
    <property type="entry name" value="Nucleotide-diphospho-sugar transferases"/>
    <property type="match status" value="1"/>
</dbReference>
<evidence type="ECO:0000259" key="1">
    <source>
        <dbReference type="Pfam" id="PF00483"/>
    </source>
</evidence>